<proteinExistence type="predicted"/>
<sequence>MTFRIMMVLFSAIATTIMGIAATATIAGLHQWAYNSDLDRVGLAAVGAGKLACRPGSNAHDHALTPNHLYTDLTQRLGAITKGR</sequence>
<dbReference type="Proteomes" id="UP000753724">
    <property type="component" value="Unassembled WGS sequence"/>
</dbReference>
<evidence type="ECO:0000313" key="1">
    <source>
        <dbReference type="EMBL" id="NBC37197.1"/>
    </source>
</evidence>
<keyword evidence="2" id="KW-1185">Reference proteome</keyword>
<accession>A0ABW9XF78</accession>
<dbReference type="RefSeq" id="WP_161719013.1">
    <property type="nucleotide sequence ID" value="NZ_JAAAPO010000004.1"/>
</dbReference>
<reference evidence="2" key="1">
    <citation type="submission" date="2020-01" db="EMBL/GenBank/DDBJ databases">
        <title>Sphingomonas sp. strain CSW-10.</title>
        <authorList>
            <person name="Chen W.-M."/>
        </authorList>
    </citation>
    <scope>NUCLEOTIDE SEQUENCE [LARGE SCALE GENOMIC DNA]</scope>
    <source>
        <strain evidence="2">FSY-8</strain>
    </source>
</reference>
<comment type="caution">
    <text evidence="1">The sequence shown here is derived from an EMBL/GenBank/DDBJ whole genome shotgun (WGS) entry which is preliminary data.</text>
</comment>
<evidence type="ECO:0000313" key="2">
    <source>
        <dbReference type="Proteomes" id="UP000753724"/>
    </source>
</evidence>
<name>A0ABW9XF78_9SPHN</name>
<gene>
    <name evidence="1" type="ORF">GTZ99_11570</name>
</gene>
<organism evidence="1 2">
    <name type="scientific">Novosphingobium ovatum</name>
    <dbReference type="NCBI Taxonomy" id="1908523"/>
    <lineage>
        <taxon>Bacteria</taxon>
        <taxon>Pseudomonadati</taxon>
        <taxon>Pseudomonadota</taxon>
        <taxon>Alphaproteobacteria</taxon>
        <taxon>Sphingomonadales</taxon>
        <taxon>Sphingomonadaceae</taxon>
        <taxon>Novosphingobium</taxon>
    </lineage>
</organism>
<dbReference type="EMBL" id="JAAAPO010000004">
    <property type="protein sequence ID" value="NBC37197.1"/>
    <property type="molecule type" value="Genomic_DNA"/>
</dbReference>
<protein>
    <submittedName>
        <fullName evidence="1">Uncharacterized protein</fullName>
    </submittedName>
</protein>